<dbReference type="PROSITE" id="PS51257">
    <property type="entry name" value="PROKAR_LIPOPROTEIN"/>
    <property type="match status" value="1"/>
</dbReference>
<reference evidence="1 2" key="1">
    <citation type="submission" date="2015-01" db="EMBL/GenBank/DDBJ databases">
        <title>Evolution of Trichinella species and genotypes.</title>
        <authorList>
            <person name="Korhonen P.K."/>
            <person name="Edoardo P."/>
            <person name="Giuseppe L.R."/>
            <person name="Gasser R.B."/>
        </authorList>
    </citation>
    <scope>NUCLEOTIDE SEQUENCE [LARGE SCALE GENOMIC DNA]</scope>
    <source>
        <strain evidence="1">ISS470</strain>
    </source>
</reference>
<dbReference type="Proteomes" id="UP000054995">
    <property type="component" value="Unassembled WGS sequence"/>
</dbReference>
<protein>
    <submittedName>
        <fullName evidence="1">Uncharacterized protein</fullName>
    </submittedName>
</protein>
<gene>
    <name evidence="1" type="ORF">T4D_3921</name>
</gene>
<keyword evidence="2" id="KW-1185">Reference proteome</keyword>
<evidence type="ECO:0000313" key="1">
    <source>
        <dbReference type="EMBL" id="KRY92836.1"/>
    </source>
</evidence>
<name>A0A0V1G3I8_TRIPS</name>
<evidence type="ECO:0000313" key="2">
    <source>
        <dbReference type="Proteomes" id="UP000054995"/>
    </source>
</evidence>
<accession>A0A0V1G3I8</accession>
<comment type="caution">
    <text evidence="1">The sequence shown here is derived from an EMBL/GenBank/DDBJ whole genome shotgun (WGS) entry which is preliminary data.</text>
</comment>
<dbReference type="EMBL" id="JYDT01000005">
    <property type="protein sequence ID" value="KRY92836.1"/>
    <property type="molecule type" value="Genomic_DNA"/>
</dbReference>
<dbReference type="AlphaFoldDB" id="A0A0V1G3I8"/>
<sequence length="63" mass="7481">MKLFQHFKQIVQHRCFEMVIHYLVTGVSCFCLTNLNVADENMARLNFRRREDNVKLVLKNPNG</sequence>
<proteinExistence type="predicted"/>
<organism evidence="1 2">
    <name type="scientific">Trichinella pseudospiralis</name>
    <name type="common">Parasitic roundworm</name>
    <dbReference type="NCBI Taxonomy" id="6337"/>
    <lineage>
        <taxon>Eukaryota</taxon>
        <taxon>Metazoa</taxon>
        <taxon>Ecdysozoa</taxon>
        <taxon>Nematoda</taxon>
        <taxon>Enoplea</taxon>
        <taxon>Dorylaimia</taxon>
        <taxon>Trichinellida</taxon>
        <taxon>Trichinellidae</taxon>
        <taxon>Trichinella</taxon>
    </lineage>
</organism>